<comment type="similarity">
    <text evidence="1">Belongs to the plant acyltransferase family.</text>
</comment>
<organism evidence="2 3">
    <name type="scientific">Thalictrum thalictroides</name>
    <name type="common">Rue-anemone</name>
    <name type="synonym">Anemone thalictroides</name>
    <dbReference type="NCBI Taxonomy" id="46969"/>
    <lineage>
        <taxon>Eukaryota</taxon>
        <taxon>Viridiplantae</taxon>
        <taxon>Streptophyta</taxon>
        <taxon>Embryophyta</taxon>
        <taxon>Tracheophyta</taxon>
        <taxon>Spermatophyta</taxon>
        <taxon>Magnoliopsida</taxon>
        <taxon>Ranunculales</taxon>
        <taxon>Ranunculaceae</taxon>
        <taxon>Thalictroideae</taxon>
        <taxon>Thalictrum</taxon>
    </lineage>
</organism>
<evidence type="ECO:0000313" key="2">
    <source>
        <dbReference type="EMBL" id="KAF5193426.1"/>
    </source>
</evidence>
<name>A0A7J6W7N6_THATH</name>
<dbReference type="InterPro" id="IPR050317">
    <property type="entry name" value="Plant_Fungal_Acyltransferase"/>
</dbReference>
<accession>A0A7J6W7N6</accession>
<reference evidence="2 3" key="1">
    <citation type="submission" date="2020-06" db="EMBL/GenBank/DDBJ databases">
        <title>Transcriptomic and genomic resources for Thalictrum thalictroides and T. hernandezii: Facilitating candidate gene discovery in an emerging model plant lineage.</title>
        <authorList>
            <person name="Arias T."/>
            <person name="Riano-Pachon D.M."/>
            <person name="Di Stilio V.S."/>
        </authorList>
    </citation>
    <scope>NUCLEOTIDE SEQUENCE [LARGE SCALE GENOMIC DNA]</scope>
    <source>
        <strain evidence="3">cv. WT478/WT964</strain>
        <tissue evidence="2">Leaves</tissue>
    </source>
</reference>
<dbReference type="InterPro" id="IPR023213">
    <property type="entry name" value="CAT-like_dom_sf"/>
</dbReference>
<dbReference type="GO" id="GO:0016747">
    <property type="term" value="F:acyltransferase activity, transferring groups other than amino-acyl groups"/>
    <property type="evidence" value="ECO:0007669"/>
    <property type="project" value="TreeGrafter"/>
</dbReference>
<dbReference type="AlphaFoldDB" id="A0A7J6W7N6"/>
<dbReference type="OrthoDB" id="1862401at2759"/>
<evidence type="ECO:0000313" key="3">
    <source>
        <dbReference type="Proteomes" id="UP000554482"/>
    </source>
</evidence>
<proteinExistence type="inferred from homology"/>
<evidence type="ECO:0000256" key="1">
    <source>
        <dbReference type="ARBA" id="ARBA00009861"/>
    </source>
</evidence>
<dbReference type="Pfam" id="PF02458">
    <property type="entry name" value="Transferase"/>
    <property type="match status" value="1"/>
</dbReference>
<keyword evidence="3" id="KW-1185">Reference proteome</keyword>
<gene>
    <name evidence="2" type="ORF">FRX31_016977</name>
</gene>
<dbReference type="PANTHER" id="PTHR31642">
    <property type="entry name" value="TRICHOTHECENE 3-O-ACETYLTRANSFERASE"/>
    <property type="match status" value="1"/>
</dbReference>
<dbReference type="Gene3D" id="3.30.559.10">
    <property type="entry name" value="Chloramphenicol acetyltransferase-like domain"/>
    <property type="match status" value="2"/>
</dbReference>
<protein>
    <submittedName>
        <fullName evidence="2">Eceriferum 26-like</fullName>
    </submittedName>
</protein>
<dbReference type="EMBL" id="JABWDY010020054">
    <property type="protein sequence ID" value="KAF5193426.1"/>
    <property type="molecule type" value="Genomic_DNA"/>
</dbReference>
<comment type="caution">
    <text evidence="2">The sequence shown here is derived from an EMBL/GenBank/DDBJ whole genome shotgun (WGS) entry which is preliminary data.</text>
</comment>
<sequence>MVFGDVDDLIYDTKLSSVGPASVTEPDTFQDVSNMDLAMKLHYLRGVYFFDKEAVEGLTISKIKESMFYWLDLHYISCSRFRRSETTGRPFLRCNDCGVRIIESKCKMNMDDFLQLKDCSLQNRLVYNQVLGPELTFSPLAMIQLTWFKCGGMAVGLRWAHVFGDAFSATEYLNIWGQVLSGHIQPSRSLKDPRYQLKAQAQVQNTDKSSIPLSVKRVDPVGDYWITPNNCKMGTFSFEITAEQLTKLQSEIFNQTQTGKISYFVPISTAIWQCLASIREEAEPRIVTIYRNDGEGYLGNNPILTVAKADFSIAKSEPRELAALIMDQKVNEKYQIEQMVERDQDMPDYIVLGANLTFVDMEEVNLYGLKVNGMKPVYANYMLHGVGDEGAILVLPANNGGRSVTITVPEGQISQLKTQMKMKWNIG</sequence>
<dbReference type="PANTHER" id="PTHR31642:SF115">
    <property type="entry name" value="PROTEIN ECERIFERUM 26-LIKE"/>
    <property type="match status" value="1"/>
</dbReference>
<dbReference type="Proteomes" id="UP000554482">
    <property type="component" value="Unassembled WGS sequence"/>
</dbReference>